<proteinExistence type="predicted"/>
<keyword evidence="1" id="KW-1133">Transmembrane helix</keyword>
<evidence type="ECO:0000313" key="3">
    <source>
        <dbReference type="Proteomes" id="UP000663193"/>
    </source>
</evidence>
<gene>
    <name evidence="2" type="ORF">JI435_018260</name>
</gene>
<feature type="transmembrane region" description="Helical" evidence="1">
    <location>
        <begin position="20"/>
        <end position="37"/>
    </location>
</feature>
<evidence type="ECO:0000256" key="1">
    <source>
        <dbReference type="SAM" id="Phobius"/>
    </source>
</evidence>
<evidence type="ECO:0000313" key="2">
    <source>
        <dbReference type="EMBL" id="QRC96953.1"/>
    </source>
</evidence>
<name>A0A7U2F1J0_PHANO</name>
<accession>A0A7U2F1J0</accession>
<dbReference type="Proteomes" id="UP000663193">
    <property type="component" value="Chromosome 6"/>
</dbReference>
<sequence>MNVLVSLFRYHECYDGQAQWPMSFWIMVCLTLCFLFFNDACIYEVMTLDGIRWGFSAKLVGRIS</sequence>
<reference evidence="3" key="1">
    <citation type="journal article" date="2021" name="BMC Genomics">
        <title>Chromosome-level genome assembly and manually-curated proteome of model necrotroph Parastagonospora nodorum Sn15 reveals a genome-wide trove of candidate effector homologs, and redundancy of virulence-related functions within an accessory chromosome.</title>
        <authorList>
            <person name="Bertazzoni S."/>
            <person name="Jones D.A.B."/>
            <person name="Phan H.T."/>
            <person name="Tan K.-C."/>
            <person name="Hane J.K."/>
        </authorList>
    </citation>
    <scope>NUCLEOTIDE SEQUENCE [LARGE SCALE GENOMIC DNA]</scope>
    <source>
        <strain evidence="3">SN15 / ATCC MYA-4574 / FGSC 10173)</strain>
    </source>
</reference>
<organism evidence="2 3">
    <name type="scientific">Phaeosphaeria nodorum (strain SN15 / ATCC MYA-4574 / FGSC 10173)</name>
    <name type="common">Glume blotch fungus</name>
    <name type="synonym">Parastagonospora nodorum</name>
    <dbReference type="NCBI Taxonomy" id="321614"/>
    <lineage>
        <taxon>Eukaryota</taxon>
        <taxon>Fungi</taxon>
        <taxon>Dikarya</taxon>
        <taxon>Ascomycota</taxon>
        <taxon>Pezizomycotina</taxon>
        <taxon>Dothideomycetes</taxon>
        <taxon>Pleosporomycetidae</taxon>
        <taxon>Pleosporales</taxon>
        <taxon>Pleosporineae</taxon>
        <taxon>Phaeosphaeriaceae</taxon>
        <taxon>Parastagonospora</taxon>
    </lineage>
</organism>
<dbReference type="AlphaFoldDB" id="A0A7U2F1J0"/>
<keyword evidence="1" id="KW-0812">Transmembrane</keyword>
<keyword evidence="3" id="KW-1185">Reference proteome</keyword>
<protein>
    <submittedName>
        <fullName evidence="2">Uncharacterized protein</fullName>
    </submittedName>
</protein>
<keyword evidence="1" id="KW-0472">Membrane</keyword>
<dbReference type="EMBL" id="CP069028">
    <property type="protein sequence ID" value="QRC96953.1"/>
    <property type="molecule type" value="Genomic_DNA"/>
</dbReference>
<dbReference type="VEuPathDB" id="FungiDB:JI435_018260"/>